<sequence length="252" mass="28630">MCTAIAGCEGVFHVASPVVMGKLQNPEVEVITPAVTGTLNVLKASDEAKIKRVVVVSSIAAIVLNANWPQDRPMDEDCWSERELCKITENWYCLAKTMAEREALDFGERTGLKIVTISPSLAIGPCLQSKLNYSSSFLLNLFKEGEEPMERRVWYLVDVRDVIEAMLLIYLNPAATGRYICTTQAIRISDLVEKLKHMYPNYSYTKNFIEIDQEQELSSEKMQRLGWRPRRFEDSLVDAVDYFKEVGFLSKD</sequence>
<dbReference type="Gene3D" id="3.40.50.720">
    <property type="entry name" value="NAD(P)-binding Rossmann-like Domain"/>
    <property type="match status" value="1"/>
</dbReference>
<dbReference type="Pfam" id="PF01370">
    <property type="entry name" value="Epimerase"/>
    <property type="match status" value="1"/>
</dbReference>
<keyword evidence="1" id="KW-0560">Oxidoreductase</keyword>
<dbReference type="InterPro" id="IPR036291">
    <property type="entry name" value="NAD(P)-bd_dom_sf"/>
</dbReference>
<dbReference type="EMBL" id="GDJX01023049">
    <property type="protein sequence ID" value="JAT44887.1"/>
    <property type="molecule type" value="Transcribed_RNA"/>
</dbReference>
<dbReference type="FunFam" id="3.40.50.720:FF:000085">
    <property type="entry name" value="Dihydroflavonol reductase"/>
    <property type="match status" value="1"/>
</dbReference>
<reference evidence="3" key="1">
    <citation type="submission" date="2015-07" db="EMBL/GenBank/DDBJ databases">
        <title>Transcriptome Assembly of Anthurium amnicola.</title>
        <authorList>
            <person name="Suzuki J."/>
        </authorList>
    </citation>
    <scope>NUCLEOTIDE SEQUENCE</scope>
</reference>
<dbReference type="PANTHER" id="PTHR10366:SF831">
    <property type="entry name" value="NAD-DEPENDENT EPIMERASE_DEHYDRATASE DOMAIN-CONTAINING PROTEIN"/>
    <property type="match status" value="1"/>
</dbReference>
<feature type="domain" description="NAD-dependent epimerase/dehydratase" evidence="2">
    <location>
        <begin position="7"/>
        <end position="175"/>
    </location>
</feature>
<organism evidence="3">
    <name type="scientific">Anthurium amnicola</name>
    <dbReference type="NCBI Taxonomy" id="1678845"/>
    <lineage>
        <taxon>Eukaryota</taxon>
        <taxon>Viridiplantae</taxon>
        <taxon>Streptophyta</taxon>
        <taxon>Embryophyta</taxon>
        <taxon>Tracheophyta</taxon>
        <taxon>Spermatophyta</taxon>
        <taxon>Magnoliopsida</taxon>
        <taxon>Liliopsida</taxon>
        <taxon>Araceae</taxon>
        <taxon>Pothoideae</taxon>
        <taxon>Potheae</taxon>
        <taxon>Anthurium</taxon>
    </lineage>
</organism>
<evidence type="ECO:0000256" key="1">
    <source>
        <dbReference type="ARBA" id="ARBA00023002"/>
    </source>
</evidence>
<dbReference type="SUPFAM" id="SSF51735">
    <property type="entry name" value="NAD(P)-binding Rossmann-fold domains"/>
    <property type="match status" value="1"/>
</dbReference>
<dbReference type="PANTHER" id="PTHR10366">
    <property type="entry name" value="NAD DEPENDENT EPIMERASE/DEHYDRATASE"/>
    <property type="match status" value="1"/>
</dbReference>
<accession>A0A1D1XR99</accession>
<dbReference type="AlphaFoldDB" id="A0A1D1XR99"/>
<protein>
    <submittedName>
        <fullName evidence="3">Dihydroflavonol-4-reductase</fullName>
    </submittedName>
</protein>
<gene>
    <name evidence="3" type="primary">ANT18_6</name>
    <name evidence="3" type="ORF">g.64122</name>
</gene>
<dbReference type="GO" id="GO:0016616">
    <property type="term" value="F:oxidoreductase activity, acting on the CH-OH group of donors, NAD or NADP as acceptor"/>
    <property type="evidence" value="ECO:0007669"/>
    <property type="project" value="TreeGrafter"/>
</dbReference>
<proteinExistence type="predicted"/>
<dbReference type="InterPro" id="IPR001509">
    <property type="entry name" value="Epimerase_deHydtase"/>
</dbReference>
<name>A0A1D1XR99_9ARAE</name>
<dbReference type="InterPro" id="IPR050425">
    <property type="entry name" value="NAD(P)_dehydrat-like"/>
</dbReference>
<evidence type="ECO:0000313" key="3">
    <source>
        <dbReference type="EMBL" id="JAT44887.1"/>
    </source>
</evidence>
<evidence type="ECO:0000259" key="2">
    <source>
        <dbReference type="Pfam" id="PF01370"/>
    </source>
</evidence>